<keyword evidence="14" id="KW-1185">Reference proteome</keyword>
<keyword evidence="7" id="KW-0915">Sodium</keyword>
<keyword evidence="8" id="KW-0406">Ion transport</keyword>
<keyword evidence="6" id="KW-1133">Transmembrane helix</keyword>
<evidence type="ECO:0000256" key="6">
    <source>
        <dbReference type="ARBA" id="ARBA00022989"/>
    </source>
</evidence>
<feature type="region of interest" description="Disordered" evidence="12">
    <location>
        <begin position="378"/>
        <end position="405"/>
    </location>
</feature>
<dbReference type="GO" id="GO:0005272">
    <property type="term" value="F:sodium channel activity"/>
    <property type="evidence" value="ECO:0007669"/>
    <property type="project" value="UniProtKB-KW"/>
</dbReference>
<dbReference type="PRINTS" id="PR01078">
    <property type="entry name" value="AMINACHANNEL"/>
</dbReference>
<dbReference type="Gene3D" id="1.10.287.770">
    <property type="entry name" value="YojJ-like"/>
    <property type="match status" value="1"/>
</dbReference>
<gene>
    <name evidence="13" type="ORF">FJT64_018219</name>
</gene>
<evidence type="ECO:0000256" key="1">
    <source>
        <dbReference type="ARBA" id="ARBA00004141"/>
    </source>
</evidence>
<keyword evidence="9" id="KW-0472">Membrane</keyword>
<dbReference type="InterPro" id="IPR001873">
    <property type="entry name" value="ENaC"/>
</dbReference>
<keyword evidence="3" id="KW-0813">Transport</keyword>
<evidence type="ECO:0000256" key="11">
    <source>
        <dbReference type="ARBA" id="ARBA00023303"/>
    </source>
</evidence>
<evidence type="ECO:0000256" key="4">
    <source>
        <dbReference type="ARBA" id="ARBA00022461"/>
    </source>
</evidence>
<keyword evidence="11" id="KW-0407">Ion channel</keyword>
<organism evidence="13 14">
    <name type="scientific">Amphibalanus amphitrite</name>
    <name type="common">Striped barnacle</name>
    <name type="synonym">Balanus amphitrite</name>
    <dbReference type="NCBI Taxonomy" id="1232801"/>
    <lineage>
        <taxon>Eukaryota</taxon>
        <taxon>Metazoa</taxon>
        <taxon>Ecdysozoa</taxon>
        <taxon>Arthropoda</taxon>
        <taxon>Crustacea</taxon>
        <taxon>Multicrustacea</taxon>
        <taxon>Cirripedia</taxon>
        <taxon>Thoracica</taxon>
        <taxon>Thoracicalcarea</taxon>
        <taxon>Balanomorpha</taxon>
        <taxon>Balanoidea</taxon>
        <taxon>Balanidae</taxon>
        <taxon>Amphibalaninae</taxon>
        <taxon>Amphibalanus</taxon>
    </lineage>
</organism>
<evidence type="ECO:0000256" key="3">
    <source>
        <dbReference type="ARBA" id="ARBA00022448"/>
    </source>
</evidence>
<evidence type="ECO:0000313" key="13">
    <source>
        <dbReference type="EMBL" id="KAF0310928.1"/>
    </source>
</evidence>
<name>A0A6A4X7G1_AMPAM</name>
<dbReference type="AlphaFoldDB" id="A0A6A4X7G1"/>
<dbReference type="GO" id="GO:0016020">
    <property type="term" value="C:membrane"/>
    <property type="evidence" value="ECO:0007669"/>
    <property type="project" value="UniProtKB-SubCell"/>
</dbReference>
<evidence type="ECO:0000256" key="8">
    <source>
        <dbReference type="ARBA" id="ARBA00023065"/>
    </source>
</evidence>
<evidence type="ECO:0000256" key="2">
    <source>
        <dbReference type="ARBA" id="ARBA00007193"/>
    </source>
</evidence>
<accession>A0A6A4X7G1</accession>
<reference evidence="13 14" key="1">
    <citation type="submission" date="2019-07" db="EMBL/GenBank/DDBJ databases">
        <title>Draft genome assembly of a fouling barnacle, Amphibalanus amphitrite (Darwin, 1854): The first reference genome for Thecostraca.</title>
        <authorList>
            <person name="Kim W."/>
        </authorList>
    </citation>
    <scope>NUCLEOTIDE SEQUENCE [LARGE SCALE GENOMIC DNA]</scope>
    <source>
        <strain evidence="13">SNU_AA5</strain>
        <tissue evidence="13">Soma without cirri and trophi</tissue>
    </source>
</reference>
<evidence type="ECO:0000256" key="5">
    <source>
        <dbReference type="ARBA" id="ARBA00022692"/>
    </source>
</evidence>
<sequence>MAGTPGGRRARAVPLVRSLLRWTARAAGLLVLLTLAGQQLLEFRAQPVSSTVVRKKAPFPRLTVCPAASLTDYSLLLERQQQLVNDSISLLDYYNLTTPEIVETYAGLVILANHIAFMPFESNLGVWKQRFYLFLEKENGLRPTRCLTFEASSYLEELSSNELEMKMLLIASSLFTSLKKVSHRLFVHGPEVPIVLDLDPTQHGVEVPSTIFHELQPGDRMATYRVTARLRRLANLRRRPRRSVPGYSLTQCLKECLWRRLAAHIGCRLPHMVAADAYLPEIHGPVDHLPMCKADYHLQITKNDDLDYADRCLAAVVLKIDLASEELQESLLFTYSTLLANLGGFIGLITGFSYFTLIETSETLLAIIARSWPPRRRVVSGPNQPARADQDPEAARGVAAVRSAW</sequence>
<proteinExistence type="inferred from homology"/>
<dbReference type="EMBL" id="VIIS01000282">
    <property type="protein sequence ID" value="KAF0310928.1"/>
    <property type="molecule type" value="Genomic_DNA"/>
</dbReference>
<keyword evidence="5" id="KW-0812">Transmembrane</keyword>
<evidence type="ECO:0000256" key="9">
    <source>
        <dbReference type="ARBA" id="ARBA00023136"/>
    </source>
</evidence>
<comment type="caution">
    <text evidence="13">The sequence shown here is derived from an EMBL/GenBank/DDBJ whole genome shotgun (WGS) entry which is preliminary data.</text>
</comment>
<keyword evidence="4" id="KW-0894">Sodium channel</keyword>
<dbReference type="Proteomes" id="UP000440578">
    <property type="component" value="Unassembled WGS sequence"/>
</dbReference>
<comment type="subcellular location">
    <subcellularLocation>
        <location evidence="1">Membrane</location>
        <topology evidence="1">Multi-pass membrane protein</topology>
    </subcellularLocation>
</comment>
<evidence type="ECO:0000256" key="12">
    <source>
        <dbReference type="SAM" id="MobiDB-lite"/>
    </source>
</evidence>
<protein>
    <submittedName>
        <fullName evidence="13">Uncharacterized protein</fullName>
    </submittedName>
</protein>
<evidence type="ECO:0000256" key="7">
    <source>
        <dbReference type="ARBA" id="ARBA00023053"/>
    </source>
</evidence>
<comment type="similarity">
    <text evidence="2">Belongs to the amiloride-sensitive sodium channel (TC 1.A.6) family.</text>
</comment>
<evidence type="ECO:0000313" key="14">
    <source>
        <dbReference type="Proteomes" id="UP000440578"/>
    </source>
</evidence>
<keyword evidence="10" id="KW-0739">Sodium transport</keyword>
<evidence type="ECO:0000256" key="10">
    <source>
        <dbReference type="ARBA" id="ARBA00023201"/>
    </source>
</evidence>